<sequence>MFYAIILVILVQRTNMIGEQLKKLRKDFNLTQAQLGKELGVGQRTVSAWEAGVNEPPASVLITIFKTWGVTPTYFLLGKQDELEYLLGRVRIIAEEEHKEKELVKILESFIQKYHFEQLNSIVRSFKIGDLAKQISEAWSGKGERMLIVLYYFIEHLESQEAHQKIDKKLFIDILKKFKIPKKIQVKHLFTLSSKDKKNLIEWAENNLDDLDAATLFADIPKTKNFIQKEVNFLNRHLL</sequence>
<keyword evidence="4" id="KW-1185">Reference proteome</keyword>
<dbReference type="GO" id="GO:0003677">
    <property type="term" value="F:DNA binding"/>
    <property type="evidence" value="ECO:0007669"/>
    <property type="project" value="UniProtKB-KW"/>
</dbReference>
<dbReference type="Proteomes" id="UP000593719">
    <property type="component" value="Chromosome"/>
</dbReference>
<evidence type="ECO:0000313" key="3">
    <source>
        <dbReference type="EMBL" id="QOP43631.1"/>
    </source>
</evidence>
<dbReference type="Gene3D" id="1.10.260.40">
    <property type="entry name" value="lambda repressor-like DNA-binding domains"/>
    <property type="match status" value="1"/>
</dbReference>
<dbReference type="InterPro" id="IPR010982">
    <property type="entry name" value="Lambda_DNA-bd_dom_sf"/>
</dbReference>
<evidence type="ECO:0000256" key="1">
    <source>
        <dbReference type="ARBA" id="ARBA00023125"/>
    </source>
</evidence>
<accession>A0A7M1B1M3</accession>
<dbReference type="KEGG" id="ssei:FJR45_06575"/>
<reference evidence="3 4" key="1">
    <citation type="submission" date="2019-06" db="EMBL/GenBank/DDBJ databases">
        <title>Sulfurimonas gotlandica sp. nov., a chemoautotrophic and psychrotolerant epsilonproteobacterium isolated from a pelagic redoxcline, and an emended description of the genus Sulfurimonas.</title>
        <authorList>
            <person name="Wang S."/>
            <person name="Jiang L."/>
            <person name="Shao Z."/>
        </authorList>
    </citation>
    <scope>NUCLEOTIDE SEQUENCE [LARGE SCALE GENOMIC DNA]</scope>
    <source>
        <strain evidence="3 4">S2-6</strain>
    </source>
</reference>
<organism evidence="3 4">
    <name type="scientific">Sulfurimonas sediminis</name>
    <dbReference type="NCBI Taxonomy" id="2590020"/>
    <lineage>
        <taxon>Bacteria</taxon>
        <taxon>Pseudomonadati</taxon>
        <taxon>Campylobacterota</taxon>
        <taxon>Epsilonproteobacteria</taxon>
        <taxon>Campylobacterales</taxon>
        <taxon>Sulfurimonadaceae</taxon>
        <taxon>Sulfurimonas</taxon>
    </lineage>
</organism>
<dbReference type="PANTHER" id="PTHR46558">
    <property type="entry name" value="TRACRIPTIONAL REGULATORY PROTEIN-RELATED-RELATED"/>
    <property type="match status" value="1"/>
</dbReference>
<evidence type="ECO:0000313" key="4">
    <source>
        <dbReference type="Proteomes" id="UP000593719"/>
    </source>
</evidence>
<proteinExistence type="predicted"/>
<feature type="domain" description="HTH cro/C1-type" evidence="2">
    <location>
        <begin position="21"/>
        <end position="75"/>
    </location>
</feature>
<dbReference type="CDD" id="cd00093">
    <property type="entry name" value="HTH_XRE"/>
    <property type="match status" value="1"/>
</dbReference>
<dbReference type="SUPFAM" id="SSF47413">
    <property type="entry name" value="lambda repressor-like DNA-binding domains"/>
    <property type="match status" value="1"/>
</dbReference>
<evidence type="ECO:0000259" key="2">
    <source>
        <dbReference type="PROSITE" id="PS50943"/>
    </source>
</evidence>
<name>A0A7M1B1M3_9BACT</name>
<dbReference type="SMART" id="SM00530">
    <property type="entry name" value="HTH_XRE"/>
    <property type="match status" value="1"/>
</dbReference>
<dbReference type="InterPro" id="IPR001387">
    <property type="entry name" value="Cro/C1-type_HTH"/>
</dbReference>
<dbReference type="PANTHER" id="PTHR46558:SF13">
    <property type="entry name" value="HTH-TYPE TRANSCRIPTIONAL REGULATOR IMMR"/>
    <property type="match status" value="1"/>
</dbReference>
<dbReference type="PROSITE" id="PS50943">
    <property type="entry name" value="HTH_CROC1"/>
    <property type="match status" value="1"/>
</dbReference>
<dbReference type="Pfam" id="PF01381">
    <property type="entry name" value="HTH_3"/>
    <property type="match status" value="1"/>
</dbReference>
<dbReference type="EMBL" id="CP041235">
    <property type="protein sequence ID" value="QOP43631.1"/>
    <property type="molecule type" value="Genomic_DNA"/>
</dbReference>
<gene>
    <name evidence="3" type="ORF">FJR45_06575</name>
</gene>
<protein>
    <submittedName>
        <fullName evidence="3">Helix-turn-helix transcriptional regulator</fullName>
    </submittedName>
</protein>
<dbReference type="AlphaFoldDB" id="A0A7M1B1M3"/>
<keyword evidence="1" id="KW-0238">DNA-binding</keyword>